<dbReference type="EMBL" id="CAJVQC010066145">
    <property type="protein sequence ID" value="CAG8806152.1"/>
    <property type="molecule type" value="Genomic_DNA"/>
</dbReference>
<evidence type="ECO:0000313" key="2">
    <source>
        <dbReference type="Proteomes" id="UP000789920"/>
    </source>
</evidence>
<evidence type="ECO:0000313" key="1">
    <source>
        <dbReference type="EMBL" id="CAG8806152.1"/>
    </source>
</evidence>
<proteinExistence type="predicted"/>
<dbReference type="Proteomes" id="UP000789920">
    <property type="component" value="Unassembled WGS sequence"/>
</dbReference>
<feature type="non-terminal residue" evidence="1">
    <location>
        <position position="50"/>
    </location>
</feature>
<gene>
    <name evidence="1" type="ORF">RPERSI_LOCUS22099</name>
</gene>
<keyword evidence="2" id="KW-1185">Reference proteome</keyword>
<name>A0ACA9RS24_9GLOM</name>
<reference evidence="1" key="1">
    <citation type="submission" date="2021-06" db="EMBL/GenBank/DDBJ databases">
        <authorList>
            <person name="Kallberg Y."/>
            <person name="Tangrot J."/>
            <person name="Rosling A."/>
        </authorList>
    </citation>
    <scope>NUCLEOTIDE SEQUENCE</scope>
    <source>
        <strain evidence="1">MA461A</strain>
    </source>
</reference>
<organism evidence="1 2">
    <name type="scientific">Racocetra persica</name>
    <dbReference type="NCBI Taxonomy" id="160502"/>
    <lineage>
        <taxon>Eukaryota</taxon>
        <taxon>Fungi</taxon>
        <taxon>Fungi incertae sedis</taxon>
        <taxon>Mucoromycota</taxon>
        <taxon>Glomeromycotina</taxon>
        <taxon>Glomeromycetes</taxon>
        <taxon>Diversisporales</taxon>
        <taxon>Gigasporaceae</taxon>
        <taxon>Racocetra</taxon>
    </lineage>
</organism>
<sequence>MNNEEMNNNNLTLEDAIKYVIIHVCTQMNLNENESEDIIRHISNGLSNQE</sequence>
<comment type="caution">
    <text evidence="1">The sequence shown here is derived from an EMBL/GenBank/DDBJ whole genome shotgun (WGS) entry which is preliminary data.</text>
</comment>
<accession>A0ACA9RS24</accession>
<protein>
    <submittedName>
        <fullName evidence="1">3346_t:CDS:1</fullName>
    </submittedName>
</protein>